<sequence>MTSHNEDNVADTKPGLTADYHFNNTPKHGYYSSASNKNKAKVIGIYGIPGSGKTFLLTQLKHELNNEQFSFYEGSEVIDTLTPGGLGAFHKLDEQQKTHWRRVAIDKIGSECAISGKTAVVTGHLMFWKEEEEKGRMVYTSNDLVTYTHILYLDIPPEVVERRQRDDIERSRPPATTAHLTRWKHAEKAHLRRLCREHGILFTLLAPNRASPRSVSALLQDFHVHTEEYNLTRAENRLDEILTPYEGRLETVLVIDADRTLAAEDTGAIFWNEVPKSSREREEELPLKALFSGPLGYSYKAFRQAALLYEEAADGEEYERLCEQVASKVTMYPEFVSLLRLVTQEKHIGIVVVSCGLLHVWEKVLEREGLSGKVKIIAGGRIGDGYVVTAAVKAAIVTRLQESHQLYVWAFGDSPLDLKMLQEADRGVVVVGDERSRSNAMDSALSAAIIQDDFQARQVLLPNNTPPRLDVSKIPLVHFNEPELMSAILRRRNRPASVSIFLEKDSNAAKVLATPMRNSAISGPALREAHRRTGAYLATAVLTRAIGVEDCTISHVLGHHTTGSRLLHEQQTVVMALMRAGEPMATGVNEVFPLAMFLHANGPENIERHHLQGKSQVLLVDSVINSGKTILEFVRAIRDLDSDIRIVVVTGVVQAQCISPDSAFCKTLASHGNISLVALRCSETKFPGSGGTDTGNRLFNTTHLP</sequence>
<protein>
    <submittedName>
        <fullName evidence="2">Uracil phosphoribosyltransferase protein</fullName>
    </submittedName>
</protein>
<dbReference type="Gene3D" id="3.40.50.1000">
    <property type="entry name" value="HAD superfamily/HAD-like"/>
    <property type="match status" value="1"/>
</dbReference>
<dbReference type="Proteomes" id="UP000572817">
    <property type="component" value="Unassembled WGS sequence"/>
</dbReference>
<dbReference type="Gene3D" id="3.40.50.2020">
    <property type="match status" value="1"/>
</dbReference>
<dbReference type="OrthoDB" id="5416609at2759"/>
<dbReference type="GO" id="GO:0000287">
    <property type="term" value="F:magnesium ion binding"/>
    <property type="evidence" value="ECO:0007669"/>
    <property type="project" value="TreeGrafter"/>
</dbReference>
<dbReference type="SUPFAM" id="SSF56784">
    <property type="entry name" value="HAD-like"/>
    <property type="match status" value="1"/>
</dbReference>
<comment type="caution">
    <text evidence="2">The sequence shown here is derived from an EMBL/GenBank/DDBJ whole genome shotgun (WGS) entry which is preliminary data.</text>
</comment>
<dbReference type="PANTHER" id="PTHR43344:SF20">
    <property type="entry name" value="URACIL PHOSPHORIBOSYLTRANSFERASE"/>
    <property type="match status" value="1"/>
</dbReference>
<dbReference type="Pfam" id="PF14681">
    <property type="entry name" value="UPRTase"/>
    <property type="match status" value="1"/>
</dbReference>
<evidence type="ECO:0000313" key="2">
    <source>
        <dbReference type="EMBL" id="KAF4313457.1"/>
    </source>
</evidence>
<dbReference type="GO" id="GO:0036424">
    <property type="term" value="F:L-phosphoserine phosphatase activity"/>
    <property type="evidence" value="ECO:0007669"/>
    <property type="project" value="TreeGrafter"/>
</dbReference>
<proteinExistence type="predicted"/>
<dbReference type="GO" id="GO:0005737">
    <property type="term" value="C:cytoplasm"/>
    <property type="evidence" value="ECO:0007669"/>
    <property type="project" value="TreeGrafter"/>
</dbReference>
<dbReference type="InterPro" id="IPR029057">
    <property type="entry name" value="PRTase-like"/>
</dbReference>
<dbReference type="GO" id="GO:0006564">
    <property type="term" value="P:L-serine biosynthetic process"/>
    <property type="evidence" value="ECO:0007669"/>
    <property type="project" value="TreeGrafter"/>
</dbReference>
<dbReference type="InterPro" id="IPR036412">
    <property type="entry name" value="HAD-like_sf"/>
</dbReference>
<keyword evidence="3" id="KW-1185">Reference proteome</keyword>
<dbReference type="SUPFAM" id="SSF53271">
    <property type="entry name" value="PRTase-like"/>
    <property type="match status" value="1"/>
</dbReference>
<keyword evidence="2" id="KW-0808">Transferase</keyword>
<accession>A0A8H4J5H6</accession>
<dbReference type="Pfam" id="PF13207">
    <property type="entry name" value="AAA_17"/>
    <property type="match status" value="1"/>
</dbReference>
<name>A0A8H4J5H6_9PEZI</name>
<dbReference type="InterPro" id="IPR023214">
    <property type="entry name" value="HAD_sf"/>
</dbReference>
<reference evidence="2" key="1">
    <citation type="submission" date="2020-04" db="EMBL/GenBank/DDBJ databases">
        <title>Genome Assembly and Annotation of Botryosphaeria dothidea sdau 11-99, a Latent Pathogen of Apple Fruit Ring Rot in China.</title>
        <authorList>
            <person name="Yu C."/>
            <person name="Diao Y."/>
            <person name="Lu Q."/>
            <person name="Zhao J."/>
            <person name="Cui S."/>
            <person name="Peng C."/>
            <person name="He B."/>
            <person name="Liu H."/>
        </authorList>
    </citation>
    <scope>NUCLEOTIDE SEQUENCE [LARGE SCALE GENOMIC DNA]</scope>
    <source>
        <strain evidence="2">Sdau11-99</strain>
    </source>
</reference>
<dbReference type="GO" id="GO:0016757">
    <property type="term" value="F:glycosyltransferase activity"/>
    <property type="evidence" value="ECO:0007669"/>
    <property type="project" value="UniProtKB-KW"/>
</dbReference>
<dbReference type="Gene3D" id="3.40.50.300">
    <property type="entry name" value="P-loop containing nucleotide triphosphate hydrolases"/>
    <property type="match status" value="1"/>
</dbReference>
<gene>
    <name evidence="2" type="ORF">GTA08_BOTSDO00733</name>
</gene>
<dbReference type="CDD" id="cd06223">
    <property type="entry name" value="PRTases_typeI"/>
    <property type="match status" value="1"/>
</dbReference>
<dbReference type="EMBL" id="WWBZ02000001">
    <property type="protein sequence ID" value="KAF4313457.1"/>
    <property type="molecule type" value="Genomic_DNA"/>
</dbReference>
<dbReference type="PANTHER" id="PTHR43344">
    <property type="entry name" value="PHOSPHOSERINE PHOSPHATASE"/>
    <property type="match status" value="1"/>
</dbReference>
<dbReference type="InterPro" id="IPR050582">
    <property type="entry name" value="HAD-like_SerB"/>
</dbReference>
<dbReference type="SUPFAM" id="SSF52540">
    <property type="entry name" value="P-loop containing nucleoside triphosphate hydrolases"/>
    <property type="match status" value="1"/>
</dbReference>
<dbReference type="InterPro" id="IPR000836">
    <property type="entry name" value="PRTase_dom"/>
</dbReference>
<feature type="domain" description="Phosphoribosyltransferase" evidence="1">
    <location>
        <begin position="505"/>
        <end position="701"/>
    </location>
</feature>
<evidence type="ECO:0000313" key="3">
    <source>
        <dbReference type="Proteomes" id="UP000572817"/>
    </source>
</evidence>
<dbReference type="InterPro" id="IPR027417">
    <property type="entry name" value="P-loop_NTPase"/>
</dbReference>
<dbReference type="AlphaFoldDB" id="A0A8H4J5H6"/>
<evidence type="ECO:0000259" key="1">
    <source>
        <dbReference type="Pfam" id="PF14681"/>
    </source>
</evidence>
<organism evidence="2 3">
    <name type="scientific">Botryosphaeria dothidea</name>
    <dbReference type="NCBI Taxonomy" id="55169"/>
    <lineage>
        <taxon>Eukaryota</taxon>
        <taxon>Fungi</taxon>
        <taxon>Dikarya</taxon>
        <taxon>Ascomycota</taxon>
        <taxon>Pezizomycotina</taxon>
        <taxon>Dothideomycetes</taxon>
        <taxon>Dothideomycetes incertae sedis</taxon>
        <taxon>Botryosphaeriales</taxon>
        <taxon>Botryosphaeriaceae</taxon>
        <taxon>Botryosphaeria</taxon>
    </lineage>
</organism>
<dbReference type="Pfam" id="PF12710">
    <property type="entry name" value="HAD"/>
    <property type="match status" value="1"/>
</dbReference>
<keyword evidence="2" id="KW-0328">Glycosyltransferase</keyword>